<evidence type="ECO:0000313" key="2">
    <source>
        <dbReference type="EMBL" id="KGK37023.1"/>
    </source>
</evidence>
<dbReference type="VEuPathDB" id="FungiDB:C5L36_0C00270"/>
<dbReference type="GO" id="GO:0005737">
    <property type="term" value="C:cytoplasm"/>
    <property type="evidence" value="ECO:0007669"/>
    <property type="project" value="TreeGrafter"/>
</dbReference>
<dbReference type="Proteomes" id="UP000029867">
    <property type="component" value="Unassembled WGS sequence"/>
</dbReference>
<dbReference type="eggNOG" id="KOG0867">
    <property type="taxonomic scope" value="Eukaryota"/>
</dbReference>
<dbReference type="Gene3D" id="3.40.30.10">
    <property type="entry name" value="Glutaredoxin"/>
    <property type="match status" value="1"/>
</dbReference>
<dbReference type="FunFam" id="3.40.30.10:FF:000142">
    <property type="entry name" value="Elongation factor 1 gamma"/>
    <property type="match status" value="1"/>
</dbReference>
<dbReference type="PROSITE" id="PS50405">
    <property type="entry name" value="GST_CTER"/>
    <property type="match status" value="1"/>
</dbReference>
<dbReference type="InterPro" id="IPR036282">
    <property type="entry name" value="Glutathione-S-Trfase_C_sf"/>
</dbReference>
<feature type="domain" description="GST C-terminal" evidence="1">
    <location>
        <begin position="84"/>
        <end position="191"/>
    </location>
</feature>
<protein>
    <recommendedName>
        <fullName evidence="1">GST C-terminal domain-containing protein</fullName>
    </recommendedName>
</protein>
<organism evidence="2 3">
    <name type="scientific">Pichia kudriavzevii</name>
    <name type="common">Yeast</name>
    <name type="synonym">Issatchenkia orientalis</name>
    <dbReference type="NCBI Taxonomy" id="4909"/>
    <lineage>
        <taxon>Eukaryota</taxon>
        <taxon>Fungi</taxon>
        <taxon>Dikarya</taxon>
        <taxon>Ascomycota</taxon>
        <taxon>Saccharomycotina</taxon>
        <taxon>Pichiomycetes</taxon>
        <taxon>Pichiales</taxon>
        <taxon>Pichiaceae</taxon>
        <taxon>Pichia</taxon>
    </lineage>
</organism>
<dbReference type="AlphaFoldDB" id="A0A099NW55"/>
<dbReference type="Pfam" id="PF00043">
    <property type="entry name" value="GST_C"/>
    <property type="match status" value="1"/>
</dbReference>
<dbReference type="InterPro" id="IPR004046">
    <property type="entry name" value="GST_C"/>
</dbReference>
<dbReference type="Gene3D" id="1.20.1050.10">
    <property type="match status" value="1"/>
</dbReference>
<proteinExistence type="predicted"/>
<accession>A0A099NW55</accession>
<dbReference type="SUPFAM" id="SSF47616">
    <property type="entry name" value="GST C-terminal domain-like"/>
    <property type="match status" value="1"/>
</dbReference>
<evidence type="ECO:0000259" key="1">
    <source>
        <dbReference type="PROSITE" id="PS50405"/>
    </source>
</evidence>
<dbReference type="InterPro" id="IPR050802">
    <property type="entry name" value="EF-GSTs"/>
</dbReference>
<dbReference type="PANTHER" id="PTHR43986">
    <property type="entry name" value="ELONGATION FACTOR 1-GAMMA"/>
    <property type="match status" value="1"/>
</dbReference>
<dbReference type="GO" id="GO:0005634">
    <property type="term" value="C:nucleus"/>
    <property type="evidence" value="ECO:0007669"/>
    <property type="project" value="TreeGrafter"/>
</dbReference>
<gene>
    <name evidence="2" type="ORF">JL09_g3838</name>
</gene>
<dbReference type="HOGENOM" id="CLU_011226_3_3_1"/>
<dbReference type="PANTHER" id="PTHR43986:SF1">
    <property type="entry name" value="ELONGATION FACTOR 1-GAMMA"/>
    <property type="match status" value="1"/>
</dbReference>
<dbReference type="GO" id="GO:0006414">
    <property type="term" value="P:translational elongation"/>
    <property type="evidence" value="ECO:0007669"/>
    <property type="project" value="TreeGrafter"/>
</dbReference>
<name>A0A099NW55_PICKU</name>
<dbReference type="InterPro" id="IPR010987">
    <property type="entry name" value="Glutathione-S-Trfase_C-like"/>
</dbReference>
<evidence type="ECO:0000313" key="3">
    <source>
        <dbReference type="Proteomes" id="UP000029867"/>
    </source>
</evidence>
<dbReference type="SUPFAM" id="SSF52833">
    <property type="entry name" value="Thioredoxin-like"/>
    <property type="match status" value="1"/>
</dbReference>
<comment type="caution">
    <text evidence="2">The sequence shown here is derived from an EMBL/GenBank/DDBJ whole genome shotgun (WGS) entry which is preliminary data.</text>
</comment>
<dbReference type="EMBL" id="JQFK01000046">
    <property type="protein sequence ID" value="KGK37023.1"/>
    <property type="molecule type" value="Genomic_DNA"/>
</dbReference>
<sequence length="191" mass="21413">MTLGTLYVNAQFPRNSHVLKLVRYLGLDIDIVDVREINNYAEIYALHKVPYFLGTDGFKLPEAYAVVCYLIDLSGDHGDLLGRSTKEKALNTAWYSLVNMEIIQRYGVLLSGKTQQAKDKATAELHGLLEYIDDALATREFLIGNSFTVSDLFAHDAIKTLHGLNNDFKSYTNINRYLGSCGCHPCIAPYI</sequence>
<dbReference type="InterPro" id="IPR036249">
    <property type="entry name" value="Thioredoxin-like_sf"/>
</dbReference>
<reference evidence="3" key="1">
    <citation type="journal article" date="2014" name="Microb. Cell Fact.">
        <title>Exploiting Issatchenkia orientalis SD108 for succinic acid production.</title>
        <authorList>
            <person name="Xiao H."/>
            <person name="Shao Z."/>
            <person name="Jiang Y."/>
            <person name="Dole S."/>
            <person name="Zhao H."/>
        </authorList>
    </citation>
    <scope>NUCLEOTIDE SEQUENCE [LARGE SCALE GENOMIC DNA]</scope>
    <source>
        <strain evidence="3">SD108</strain>
    </source>
</reference>